<keyword evidence="7" id="KW-0812">Transmembrane</keyword>
<keyword evidence="7" id="KW-0472">Membrane</keyword>
<dbReference type="InterPro" id="IPR017560">
    <property type="entry name" value="Cyt_c_biogenesis_CcmI"/>
</dbReference>
<dbReference type="InterPro" id="IPR056413">
    <property type="entry name" value="TPR_CcmH_CycH"/>
</dbReference>
<dbReference type="GO" id="GO:0005886">
    <property type="term" value="C:plasma membrane"/>
    <property type="evidence" value="ECO:0007669"/>
    <property type="project" value="TreeGrafter"/>
</dbReference>
<proteinExistence type="predicted"/>
<dbReference type="InterPro" id="IPR011990">
    <property type="entry name" value="TPR-like_helical_dom_sf"/>
</dbReference>
<keyword evidence="2" id="KW-0677">Repeat</keyword>
<dbReference type="EMBL" id="JAAQPH010000036">
    <property type="protein sequence ID" value="NIA72222.1"/>
    <property type="molecule type" value="Genomic_DNA"/>
</dbReference>
<sequence>MIFWLLAGTLTALVVAVLLTPLLRRPENAAERSAYDQAIYRDQLLELQEDRRRGLLKDTEAEAARREIERRLLLSDATATASDTTASPAAPGGAVRWLAVGLVVLLLPLAGMAIYLHYGTPGLPGLSFAERQDGGGIEAEMLVAQLERRLAGSPEDAEGWLVLARVYERSGRFGDAAEAYRRIIALGRGGAEAHASLGEVLVAAAQGQIGRDARLAFAAAIEADPANPRARYYAGLAMAQDGRLEEALTVWRSLAADAPADAPWRAVVEQQIANAARSLGQEVPPAAAPEMGGGEGAARGPSGADIEAMQALSPEERAAFVRSMVEGLAARLEEQPDDPDGWLRLARSYAVLGNGEAAGEALARAAPLIEALPAEAPQRGALQQRLEALRDAIP</sequence>
<keyword evidence="10" id="KW-1185">Reference proteome</keyword>
<dbReference type="AlphaFoldDB" id="A0A967KDF7"/>
<dbReference type="NCBIfam" id="TIGR03142">
    <property type="entry name" value="cytochro_ccmI"/>
    <property type="match status" value="1"/>
</dbReference>
<dbReference type="PANTHER" id="PTHR47870">
    <property type="entry name" value="CYTOCHROME C-TYPE BIOGENESIS PROTEIN CCMH"/>
    <property type="match status" value="1"/>
</dbReference>
<keyword evidence="3" id="KW-0201">Cytochrome c-type biogenesis</keyword>
<evidence type="ECO:0000256" key="2">
    <source>
        <dbReference type="ARBA" id="ARBA00022737"/>
    </source>
</evidence>
<comment type="subcellular location">
    <subcellularLocation>
        <location evidence="1">Cell envelope</location>
    </subcellularLocation>
</comment>
<dbReference type="PANTHER" id="PTHR47870:SF4">
    <property type="entry name" value="CYTOCHROME C-TYPE BIOGENESIS PROTEIN CYCH"/>
    <property type="match status" value="1"/>
</dbReference>
<evidence type="ECO:0000256" key="7">
    <source>
        <dbReference type="SAM" id="Phobius"/>
    </source>
</evidence>
<evidence type="ECO:0000259" key="8">
    <source>
        <dbReference type="Pfam" id="PF23914"/>
    </source>
</evidence>
<gene>
    <name evidence="9" type="primary">ccmI</name>
    <name evidence="9" type="ORF">HBA54_26885</name>
</gene>
<evidence type="ECO:0000256" key="1">
    <source>
        <dbReference type="ARBA" id="ARBA00004196"/>
    </source>
</evidence>
<dbReference type="SUPFAM" id="SSF48452">
    <property type="entry name" value="TPR-like"/>
    <property type="match status" value="1"/>
</dbReference>
<dbReference type="InterPro" id="IPR019734">
    <property type="entry name" value="TPR_rpt"/>
</dbReference>
<dbReference type="GO" id="GO:0017004">
    <property type="term" value="P:cytochrome complex assembly"/>
    <property type="evidence" value="ECO:0007669"/>
    <property type="project" value="UniProtKB-KW"/>
</dbReference>
<evidence type="ECO:0000256" key="6">
    <source>
        <dbReference type="SAM" id="MobiDB-lite"/>
    </source>
</evidence>
<evidence type="ECO:0000256" key="4">
    <source>
        <dbReference type="ARBA" id="ARBA00022803"/>
    </source>
</evidence>
<reference evidence="9" key="1">
    <citation type="submission" date="2020-03" db="EMBL/GenBank/DDBJ databases">
        <title>Genome of Pelagibius litoralis DSM 21314T.</title>
        <authorList>
            <person name="Wang G."/>
        </authorList>
    </citation>
    <scope>NUCLEOTIDE SEQUENCE</scope>
    <source>
        <strain evidence="9">DSM 21314</strain>
    </source>
</reference>
<organism evidence="9 10">
    <name type="scientific">Pelagibius litoralis</name>
    <dbReference type="NCBI Taxonomy" id="374515"/>
    <lineage>
        <taxon>Bacteria</taxon>
        <taxon>Pseudomonadati</taxon>
        <taxon>Pseudomonadota</taxon>
        <taxon>Alphaproteobacteria</taxon>
        <taxon>Rhodospirillales</taxon>
        <taxon>Rhodovibrionaceae</taxon>
        <taxon>Pelagibius</taxon>
    </lineage>
</organism>
<feature type="domain" description="Cytochrome c-type biogenesis protein H TPR" evidence="8">
    <location>
        <begin position="142"/>
        <end position="263"/>
    </location>
</feature>
<accession>A0A967KDF7</accession>
<dbReference type="InterPro" id="IPR051263">
    <property type="entry name" value="C-type_cytochrome_biogenesis"/>
</dbReference>
<evidence type="ECO:0000256" key="3">
    <source>
        <dbReference type="ARBA" id="ARBA00022748"/>
    </source>
</evidence>
<feature type="transmembrane region" description="Helical" evidence="7">
    <location>
        <begin position="97"/>
        <end position="118"/>
    </location>
</feature>
<feature type="region of interest" description="Disordered" evidence="6">
    <location>
        <begin position="279"/>
        <end position="302"/>
    </location>
</feature>
<evidence type="ECO:0000313" key="9">
    <source>
        <dbReference type="EMBL" id="NIA72222.1"/>
    </source>
</evidence>
<evidence type="ECO:0000256" key="5">
    <source>
        <dbReference type="PROSITE-ProRule" id="PRU00339"/>
    </source>
</evidence>
<dbReference type="Gene3D" id="1.25.40.10">
    <property type="entry name" value="Tetratricopeptide repeat domain"/>
    <property type="match status" value="2"/>
</dbReference>
<feature type="repeat" description="TPR" evidence="5">
    <location>
        <begin position="157"/>
        <end position="190"/>
    </location>
</feature>
<dbReference type="GO" id="GO:0030313">
    <property type="term" value="C:cell envelope"/>
    <property type="evidence" value="ECO:0007669"/>
    <property type="project" value="UniProtKB-SubCell"/>
</dbReference>
<name>A0A967KDF7_9PROT</name>
<protein>
    <submittedName>
        <fullName evidence="9">C-type cytochrome biogenesis protein CcmI</fullName>
    </submittedName>
</protein>
<dbReference type="PROSITE" id="PS50005">
    <property type="entry name" value="TPR"/>
    <property type="match status" value="1"/>
</dbReference>
<dbReference type="Proteomes" id="UP000761264">
    <property type="component" value="Unassembled WGS sequence"/>
</dbReference>
<comment type="caution">
    <text evidence="9">The sequence shown here is derived from an EMBL/GenBank/DDBJ whole genome shotgun (WGS) entry which is preliminary data.</text>
</comment>
<dbReference type="RefSeq" id="WP_167231213.1">
    <property type="nucleotide sequence ID" value="NZ_JAAQPH010000036.1"/>
</dbReference>
<dbReference type="Pfam" id="PF23914">
    <property type="entry name" value="TPR_CcmH_CycH"/>
    <property type="match status" value="1"/>
</dbReference>
<keyword evidence="7" id="KW-1133">Transmembrane helix</keyword>
<evidence type="ECO:0000313" key="10">
    <source>
        <dbReference type="Proteomes" id="UP000761264"/>
    </source>
</evidence>
<keyword evidence="4 5" id="KW-0802">TPR repeat</keyword>